<sequence length="99" mass="11261">MPSVANRIALTMVPIKAAMWLEDIRLHCELVAHVLTHQFDTTAKTPIAILRLKPRGKNGHKTWCRHLNQLPHKRARQDDHSLSSQLVYPHLALTNAEST</sequence>
<organism evidence="1 2">
    <name type="scientific">Escherichia coli</name>
    <dbReference type="NCBI Taxonomy" id="562"/>
    <lineage>
        <taxon>Bacteria</taxon>
        <taxon>Pseudomonadati</taxon>
        <taxon>Pseudomonadota</taxon>
        <taxon>Gammaproteobacteria</taxon>
        <taxon>Enterobacterales</taxon>
        <taxon>Enterobacteriaceae</taxon>
        <taxon>Escherichia</taxon>
    </lineage>
</organism>
<reference evidence="1 2" key="1">
    <citation type="submission" date="2018-06" db="EMBL/GenBank/DDBJ databases">
        <authorList>
            <consortium name="Pathogen Informatics"/>
            <person name="Doyle S."/>
        </authorList>
    </citation>
    <scope>NUCLEOTIDE SEQUENCE [LARGE SCALE GENOMIC DNA]</scope>
    <source>
        <strain evidence="1 2">NCTC9081</strain>
    </source>
</reference>
<gene>
    <name evidence="1" type="ORF">NCTC9081_05523</name>
</gene>
<dbReference type="Proteomes" id="UP000254716">
    <property type="component" value="Unassembled WGS sequence"/>
</dbReference>
<dbReference type="AlphaFoldDB" id="A0A376WAA4"/>
<name>A0A376WAA4_ECOLX</name>
<evidence type="ECO:0000313" key="2">
    <source>
        <dbReference type="Proteomes" id="UP000254716"/>
    </source>
</evidence>
<accession>A0A376WAA4</accession>
<protein>
    <submittedName>
        <fullName evidence="1">Uncharacterized protein</fullName>
    </submittedName>
</protein>
<proteinExistence type="predicted"/>
<dbReference type="EMBL" id="UGCV01000008">
    <property type="protein sequence ID" value="STJ19974.1"/>
    <property type="molecule type" value="Genomic_DNA"/>
</dbReference>
<evidence type="ECO:0000313" key="1">
    <source>
        <dbReference type="EMBL" id="STJ19974.1"/>
    </source>
</evidence>